<comment type="cofactor">
    <cofactor evidence="7">
        <name>[2Fe-2S] cluster</name>
        <dbReference type="ChEBI" id="CHEBI:190135"/>
    </cofactor>
</comment>
<sequence>MSFYKKLQQYKDFDFDDFFSKVTARDIEKILCKDILHEMDFLKLLSPAAEKYLEHMAQKARELSLKNFGKTVVLYTPIYIANYCVNGCAYCGYNVKNKIKRKQLTMEEIEEEARAIYSSGMRNIILLTGESKVQTPVSYIKDAIKLLKKYFSSICIEIYPLEVNEYRELVEAGADSLTIYQETYNEEKYSKVHLSGPKRNFKFRLDAPERVCEAGIHSIGTGALLGLYKWRSEAFFTGLHASYIQEKFPSVEISMSAPRIRPHAGSFDDIYEVNDKNIVQVILAYKMFLPRAGTNITTREPKEFRDKLIPIGVTKMSAGVSTEVGGHGCKDKGEGQFDTNDKRSVSEVYNRIKELGYNPVFKDFENAL</sequence>
<dbReference type="KEGG" id="cac:CA_C2921"/>
<dbReference type="GO" id="GO:0051539">
    <property type="term" value="F:4 iron, 4 sulfur cluster binding"/>
    <property type="evidence" value="ECO:0007669"/>
    <property type="project" value="UniProtKB-KW"/>
</dbReference>
<dbReference type="PROSITE" id="PS51918">
    <property type="entry name" value="RADICAL_SAM"/>
    <property type="match status" value="1"/>
</dbReference>
<dbReference type="CDD" id="cd01335">
    <property type="entry name" value="Radical_SAM"/>
    <property type="match status" value="1"/>
</dbReference>
<dbReference type="Gene3D" id="3.20.20.70">
    <property type="entry name" value="Aldolase class I"/>
    <property type="match status" value="1"/>
</dbReference>
<evidence type="ECO:0000256" key="3">
    <source>
        <dbReference type="ARBA" id="ARBA00022691"/>
    </source>
</evidence>
<dbReference type="OrthoDB" id="9801120at2"/>
<dbReference type="SFLD" id="SFLDF00301">
    <property type="entry name" value="2-iminoacetate_synthase_(ThiH)"/>
    <property type="match status" value="1"/>
</dbReference>
<dbReference type="Pfam" id="PF04055">
    <property type="entry name" value="Radical_SAM"/>
    <property type="match status" value="1"/>
</dbReference>
<dbReference type="GeneID" id="44999409"/>
<dbReference type="PATRIC" id="fig|272562.8.peg.3105"/>
<keyword evidence="5" id="KW-0408">Iron</keyword>
<evidence type="ECO:0000313" key="9">
    <source>
        <dbReference type="EMBL" id="AAK80863.1"/>
    </source>
</evidence>
<proteinExistence type="predicted"/>
<reference evidence="9 10" key="1">
    <citation type="journal article" date="2001" name="J. Bacteriol.">
        <title>Genome sequence and comparative analysis of the solvent-producing bacterium Clostridium acetobutylicum.</title>
        <authorList>
            <person name="Nolling J."/>
            <person name="Breton G."/>
            <person name="Omelchenko M.V."/>
            <person name="Makarova K.S."/>
            <person name="Zeng Q."/>
            <person name="Gibson R."/>
            <person name="Lee H.M."/>
            <person name="Dubois J."/>
            <person name="Qiu D."/>
            <person name="Hitti J."/>
            <person name="Wolf Y.I."/>
            <person name="Tatusov R.L."/>
            <person name="Sabathe F."/>
            <person name="Doucette-Stamm L."/>
            <person name="Soucaille P."/>
            <person name="Daly M.J."/>
            <person name="Bennett G.N."/>
            <person name="Koonin E.V."/>
            <person name="Smith D.R."/>
        </authorList>
    </citation>
    <scope>NUCLEOTIDE SEQUENCE [LARGE SCALE GENOMIC DNA]</scope>
    <source>
        <strain evidence="10">ATCC 824 / DSM 792 / JCM 1419 / LMG 5710 / VKM B-1787</strain>
    </source>
</reference>
<accession>Q97F33</accession>
<dbReference type="InterPro" id="IPR013785">
    <property type="entry name" value="Aldolase_TIM"/>
</dbReference>
<dbReference type="NCBIfam" id="TIGR02351">
    <property type="entry name" value="thiH"/>
    <property type="match status" value="1"/>
</dbReference>
<dbReference type="InterPro" id="IPR012726">
    <property type="entry name" value="ThiH"/>
</dbReference>
<dbReference type="InterPro" id="IPR006638">
    <property type="entry name" value="Elp3/MiaA/NifB-like_rSAM"/>
</dbReference>
<keyword evidence="2" id="KW-0004">4Fe-4S</keyword>
<evidence type="ECO:0000313" key="10">
    <source>
        <dbReference type="Proteomes" id="UP000000814"/>
    </source>
</evidence>
<dbReference type="InterPro" id="IPR034428">
    <property type="entry name" value="ThiH/NoCL/HydG-like"/>
</dbReference>
<dbReference type="STRING" id="272562.CA_C2921"/>
<comment type="cofactor">
    <cofactor evidence="1">
        <name>[4Fe-4S] cluster</name>
        <dbReference type="ChEBI" id="CHEBI:49883"/>
    </cofactor>
</comment>
<dbReference type="PANTHER" id="PTHR43583:SF1">
    <property type="entry name" value="2-IMINOACETATE SYNTHASE"/>
    <property type="match status" value="1"/>
</dbReference>
<dbReference type="eggNOG" id="COG0502">
    <property type="taxonomic scope" value="Bacteria"/>
</dbReference>
<dbReference type="SFLD" id="SFLDG01060">
    <property type="entry name" value="BATS_domain_containing"/>
    <property type="match status" value="1"/>
</dbReference>
<keyword evidence="3" id="KW-0949">S-adenosyl-L-methionine</keyword>
<evidence type="ECO:0000256" key="2">
    <source>
        <dbReference type="ARBA" id="ARBA00022485"/>
    </source>
</evidence>
<dbReference type="GO" id="GO:0005506">
    <property type="term" value="F:iron ion binding"/>
    <property type="evidence" value="ECO:0007669"/>
    <property type="project" value="InterPro"/>
</dbReference>
<dbReference type="SMART" id="SM00876">
    <property type="entry name" value="BATS"/>
    <property type="match status" value="1"/>
</dbReference>
<dbReference type="SFLD" id="SFLDG01081">
    <property type="entry name" value="cleavage_of_the_Ca-Cb_bond_in"/>
    <property type="match status" value="1"/>
</dbReference>
<keyword evidence="10" id="KW-1185">Reference proteome</keyword>
<dbReference type="SMART" id="SM00729">
    <property type="entry name" value="Elp3"/>
    <property type="match status" value="1"/>
</dbReference>
<feature type="domain" description="Radical SAM core" evidence="8">
    <location>
        <begin position="70"/>
        <end position="289"/>
    </location>
</feature>
<gene>
    <name evidence="9" type="primary">thiH</name>
    <name evidence="9" type="ordered locus">CA_C2921</name>
</gene>
<dbReference type="RefSeq" id="WP_010966204.1">
    <property type="nucleotide sequence ID" value="NC_003030.1"/>
</dbReference>
<dbReference type="InterPro" id="IPR058240">
    <property type="entry name" value="rSAM_sf"/>
</dbReference>
<name>Q97F33_CLOAB</name>
<evidence type="ECO:0000256" key="5">
    <source>
        <dbReference type="ARBA" id="ARBA00023004"/>
    </source>
</evidence>
<dbReference type="InterPro" id="IPR007197">
    <property type="entry name" value="rSAM"/>
</dbReference>
<keyword evidence="4" id="KW-0479">Metal-binding</keyword>
<protein>
    <submittedName>
        <fullName evidence="9">Thiamine biosynthesis enzyme, thiH</fullName>
    </submittedName>
</protein>
<evidence type="ECO:0000256" key="1">
    <source>
        <dbReference type="ARBA" id="ARBA00001966"/>
    </source>
</evidence>
<dbReference type="HOGENOM" id="CLU_046249_1_0_9"/>
<dbReference type="Proteomes" id="UP000000814">
    <property type="component" value="Chromosome"/>
</dbReference>
<keyword evidence="6" id="KW-0411">Iron-sulfur</keyword>
<dbReference type="GO" id="GO:0009228">
    <property type="term" value="P:thiamine biosynthetic process"/>
    <property type="evidence" value="ECO:0007669"/>
    <property type="project" value="InterPro"/>
</dbReference>
<dbReference type="PIR" id="D97259">
    <property type="entry name" value="D97259"/>
</dbReference>
<dbReference type="SMR" id="Q97F33"/>
<evidence type="ECO:0000256" key="6">
    <source>
        <dbReference type="ARBA" id="ARBA00023014"/>
    </source>
</evidence>
<organism evidence="9 10">
    <name type="scientific">Clostridium acetobutylicum (strain ATCC 824 / DSM 792 / JCM 1419 / IAM 19013 / LMG 5710 / NBRC 13948 / NRRL B-527 / VKM B-1787 / 2291 / W)</name>
    <dbReference type="NCBI Taxonomy" id="272562"/>
    <lineage>
        <taxon>Bacteria</taxon>
        <taxon>Bacillati</taxon>
        <taxon>Bacillota</taxon>
        <taxon>Clostridia</taxon>
        <taxon>Eubacteriales</taxon>
        <taxon>Clostridiaceae</taxon>
        <taxon>Clostridium</taxon>
    </lineage>
</organism>
<dbReference type="AlphaFoldDB" id="Q97F33"/>
<dbReference type="SFLD" id="SFLDS00029">
    <property type="entry name" value="Radical_SAM"/>
    <property type="match status" value="1"/>
</dbReference>
<evidence type="ECO:0000256" key="7">
    <source>
        <dbReference type="ARBA" id="ARBA00034078"/>
    </source>
</evidence>
<dbReference type="SUPFAM" id="SSF102114">
    <property type="entry name" value="Radical SAM enzymes"/>
    <property type="match status" value="1"/>
</dbReference>
<dbReference type="InterPro" id="IPR010722">
    <property type="entry name" value="BATS_dom"/>
</dbReference>
<dbReference type="PANTHER" id="PTHR43583">
    <property type="entry name" value="2-IMINOACETATE SYNTHASE"/>
    <property type="match status" value="1"/>
</dbReference>
<evidence type="ECO:0000256" key="4">
    <source>
        <dbReference type="ARBA" id="ARBA00022723"/>
    </source>
</evidence>
<dbReference type="Pfam" id="PF06968">
    <property type="entry name" value="BATS"/>
    <property type="match status" value="1"/>
</dbReference>
<evidence type="ECO:0000259" key="8">
    <source>
        <dbReference type="PROSITE" id="PS51918"/>
    </source>
</evidence>
<dbReference type="EMBL" id="AE001437">
    <property type="protein sequence ID" value="AAK80863.1"/>
    <property type="molecule type" value="Genomic_DNA"/>
</dbReference>
<dbReference type="GO" id="GO:0003824">
    <property type="term" value="F:catalytic activity"/>
    <property type="evidence" value="ECO:0007669"/>
    <property type="project" value="InterPro"/>
</dbReference>